<dbReference type="FunFam" id="1.10.10.10:FF:000299">
    <property type="entry name" value="ANTAR domain-containing response regulator"/>
    <property type="match status" value="1"/>
</dbReference>
<dbReference type="PIRSF" id="PIRSF036382">
    <property type="entry name" value="RR_antiterm"/>
    <property type="match status" value="1"/>
</dbReference>
<dbReference type="OrthoDB" id="9795002at2"/>
<evidence type="ECO:0000256" key="2">
    <source>
        <dbReference type="SAM" id="Coils"/>
    </source>
</evidence>
<proteinExistence type="predicted"/>
<dbReference type="EMBL" id="CP029426">
    <property type="protein sequence ID" value="AWM01324.1"/>
    <property type="molecule type" value="Genomic_DNA"/>
</dbReference>
<dbReference type="Gene3D" id="3.40.50.2300">
    <property type="match status" value="1"/>
</dbReference>
<dbReference type="InterPro" id="IPR008327">
    <property type="entry name" value="Sig_transdc_resp-reg_antiterm"/>
</dbReference>
<evidence type="ECO:0000259" key="3">
    <source>
        <dbReference type="PROSITE" id="PS50110"/>
    </source>
</evidence>
<dbReference type="SMART" id="SM00448">
    <property type="entry name" value="REC"/>
    <property type="match status" value="1"/>
</dbReference>
<keyword evidence="2" id="KW-0175">Coiled coil</keyword>
<dbReference type="Proteomes" id="UP000215884">
    <property type="component" value="Chromosome"/>
</dbReference>
<dbReference type="AlphaFoldDB" id="A0A2U8PUA5"/>
<evidence type="ECO:0000313" key="7">
    <source>
        <dbReference type="Proteomes" id="UP000215884"/>
    </source>
</evidence>
<dbReference type="SUPFAM" id="SSF52172">
    <property type="entry name" value="CheY-like"/>
    <property type="match status" value="1"/>
</dbReference>
<protein>
    <submittedName>
        <fullName evidence="6">ANTAR domain-containing protein</fullName>
    </submittedName>
</protein>
<dbReference type="GO" id="GO:0000160">
    <property type="term" value="P:phosphorelay signal transduction system"/>
    <property type="evidence" value="ECO:0007669"/>
    <property type="project" value="InterPro"/>
</dbReference>
<sequence length="196" mass="21899">MSAEQSPKIVIVDESPIRAAILQEGLREAGFTQVVHINEMQSLLARIYAVDPDIILIDLENPSRDVLEAMFQVSRAVKRPIAMFVDQSDSASIQASVEAGVSAYIVDGLKKERIKPILDLCVSRFNAFAKLQEELERTKSQLEDRKVIERAKGILMKVKGLNEDEAYVLLRSTAMREKKKIGEIAQSIITASEMLK</sequence>
<reference evidence="6 7" key="2">
    <citation type="journal article" date="2019" name="Int. J. Syst. Evol. Microbiol.">
        <title>Description and complete genome sequence of Bradyrhizobium amphicarpaeae sp. nov., harbouring photosystem and nitrogen-fixation genes.</title>
        <authorList>
            <person name="Bromfield E.S.P."/>
            <person name="Cloutier S."/>
            <person name="Nguyen H.D.T."/>
        </authorList>
    </citation>
    <scope>NUCLEOTIDE SEQUENCE [LARGE SCALE GENOMIC DNA]</scope>
    <source>
        <strain evidence="6 7">39S1MB</strain>
    </source>
</reference>
<dbReference type="InterPro" id="IPR011006">
    <property type="entry name" value="CheY-like_superfamily"/>
</dbReference>
<dbReference type="KEGG" id="brq:CIT40_15625"/>
<evidence type="ECO:0000259" key="5">
    <source>
        <dbReference type="PROSITE" id="PS50921"/>
    </source>
</evidence>
<evidence type="ECO:0000259" key="4">
    <source>
        <dbReference type="PROSITE" id="PS50206"/>
    </source>
</evidence>
<name>A0A2U8PUA5_9BRAD</name>
<dbReference type="PROSITE" id="PS50110">
    <property type="entry name" value="RESPONSE_REGULATORY"/>
    <property type="match status" value="1"/>
</dbReference>
<dbReference type="SMART" id="SM01012">
    <property type="entry name" value="ANTAR"/>
    <property type="match status" value="1"/>
</dbReference>
<keyword evidence="7" id="KW-1185">Reference proteome</keyword>
<reference evidence="6 7" key="1">
    <citation type="journal article" date="2017" name="Syst. Appl. Microbiol.">
        <title>Soybeans inoculated with root zone soils of Canadian native legumes harbour diverse and novel Bradyrhizobium spp. that possess agricultural potential.</title>
        <authorList>
            <person name="Bromfield E.S.P."/>
            <person name="Cloutier S."/>
            <person name="Tambong J.T."/>
            <person name="Tran Thi T.V."/>
        </authorList>
    </citation>
    <scope>NUCLEOTIDE SEQUENCE [LARGE SCALE GENOMIC DNA]</scope>
    <source>
        <strain evidence="6 7">39S1MB</strain>
    </source>
</reference>
<evidence type="ECO:0000313" key="6">
    <source>
        <dbReference type="EMBL" id="AWM01324.1"/>
    </source>
</evidence>
<dbReference type="PANTHER" id="PTHR43367">
    <property type="match status" value="1"/>
</dbReference>
<dbReference type="Pfam" id="PF00072">
    <property type="entry name" value="Response_reg"/>
    <property type="match status" value="1"/>
</dbReference>
<evidence type="ECO:0000256" key="1">
    <source>
        <dbReference type="PROSITE-ProRule" id="PRU00169"/>
    </source>
</evidence>
<dbReference type="InterPro" id="IPR001763">
    <property type="entry name" value="Rhodanese-like_dom"/>
</dbReference>
<feature type="domain" description="Rhodanese" evidence="4">
    <location>
        <begin position="8"/>
        <end position="52"/>
    </location>
</feature>
<dbReference type="PROSITE" id="PS50206">
    <property type="entry name" value="RHODANESE_3"/>
    <property type="match status" value="1"/>
</dbReference>
<feature type="coiled-coil region" evidence="2">
    <location>
        <begin position="125"/>
        <end position="152"/>
    </location>
</feature>
<dbReference type="Pfam" id="PF03861">
    <property type="entry name" value="ANTAR"/>
    <property type="match status" value="1"/>
</dbReference>
<accession>A0A2U8PUA5</accession>
<dbReference type="InterPro" id="IPR005561">
    <property type="entry name" value="ANTAR"/>
</dbReference>
<dbReference type="GO" id="GO:0003723">
    <property type="term" value="F:RNA binding"/>
    <property type="evidence" value="ECO:0007669"/>
    <property type="project" value="InterPro"/>
</dbReference>
<dbReference type="PROSITE" id="PS50921">
    <property type="entry name" value="ANTAR"/>
    <property type="match status" value="1"/>
</dbReference>
<organism evidence="6 7">
    <name type="scientific">Bradyrhizobium amphicarpaeae</name>
    <dbReference type="NCBI Taxonomy" id="1404768"/>
    <lineage>
        <taxon>Bacteria</taxon>
        <taxon>Pseudomonadati</taxon>
        <taxon>Pseudomonadota</taxon>
        <taxon>Alphaproteobacteria</taxon>
        <taxon>Hyphomicrobiales</taxon>
        <taxon>Nitrobacteraceae</taxon>
        <taxon>Bradyrhizobium</taxon>
    </lineage>
</organism>
<feature type="domain" description="Response regulatory" evidence="3">
    <location>
        <begin position="8"/>
        <end position="122"/>
    </location>
</feature>
<dbReference type="Gene3D" id="1.10.10.10">
    <property type="entry name" value="Winged helix-like DNA-binding domain superfamily/Winged helix DNA-binding domain"/>
    <property type="match status" value="1"/>
</dbReference>
<feature type="modified residue" description="4-aspartylphosphate" evidence="1">
    <location>
        <position position="58"/>
    </location>
</feature>
<dbReference type="InterPro" id="IPR001789">
    <property type="entry name" value="Sig_transdc_resp-reg_receiver"/>
</dbReference>
<keyword evidence="1" id="KW-0597">Phosphoprotein</keyword>
<gene>
    <name evidence="6" type="ORF">CIT40_15625</name>
</gene>
<dbReference type="RefSeq" id="WP_094890333.1">
    <property type="nucleotide sequence ID" value="NZ_CP029426.2"/>
</dbReference>
<feature type="domain" description="ANTAR" evidence="5">
    <location>
        <begin position="128"/>
        <end position="189"/>
    </location>
</feature>
<dbReference type="InterPro" id="IPR036388">
    <property type="entry name" value="WH-like_DNA-bd_sf"/>
</dbReference>
<dbReference type="PANTHER" id="PTHR43367:SF1">
    <property type="entry name" value="TWO-COMPONENT RESPONSE REGULATOR-LIKE APRR6-RELATED"/>
    <property type="match status" value="1"/>
</dbReference>